<dbReference type="RefSeq" id="WP_410023998.1">
    <property type="nucleotide sequence ID" value="NZ_JBGMEG010000004.1"/>
</dbReference>
<evidence type="ECO:0000313" key="3">
    <source>
        <dbReference type="Proteomes" id="UP001637993"/>
    </source>
</evidence>
<dbReference type="SUPFAM" id="SSF52317">
    <property type="entry name" value="Class I glutamine amidotransferase-like"/>
    <property type="match status" value="1"/>
</dbReference>
<dbReference type="Proteomes" id="UP001637993">
    <property type="component" value="Unassembled WGS sequence"/>
</dbReference>
<reference evidence="2 3" key="1">
    <citation type="journal article" date="2025" name="Anaerobe">
        <title>Description of Anaerococcus kampingiae sp. nov., Anaerococcus groningensis sp. nov., Anaerococcus martiniensis sp. nov., and Anaerococcus cruorum sp. nov., isolated from human clinical specimens.</title>
        <authorList>
            <person name="Boiten K.E."/>
            <person name="Meijer J."/>
            <person name="van Wezel E.M."/>
            <person name="Veloo A.C.M."/>
        </authorList>
    </citation>
    <scope>NUCLEOTIDE SEQUENCE [LARGE SCALE GENOMIC DNA]</scope>
    <source>
        <strain evidence="2 3">ENR1011</strain>
    </source>
</reference>
<organism evidence="2 3">
    <name type="scientific">Anaerococcus groningensis</name>
    <dbReference type="NCBI Taxonomy" id="3115616"/>
    <lineage>
        <taxon>Bacteria</taxon>
        <taxon>Bacillati</taxon>
        <taxon>Bacillota</taxon>
        <taxon>Tissierellia</taxon>
        <taxon>Tissierellales</taxon>
        <taxon>Peptoniphilaceae</taxon>
        <taxon>Anaerococcus</taxon>
    </lineage>
</organism>
<protein>
    <submittedName>
        <fullName evidence="2">DJ-1 family glyoxalase III</fullName>
    </submittedName>
</protein>
<dbReference type="Pfam" id="PF01965">
    <property type="entry name" value="DJ-1_PfpI"/>
    <property type="match status" value="1"/>
</dbReference>
<dbReference type="PANTHER" id="PTHR48094">
    <property type="entry name" value="PROTEIN/NUCLEIC ACID DEGLYCASE DJ-1-RELATED"/>
    <property type="match status" value="1"/>
</dbReference>
<dbReference type="InterPro" id="IPR006287">
    <property type="entry name" value="DJ-1"/>
</dbReference>
<gene>
    <name evidence="2" type="ORF">AB9Q04_03525</name>
</gene>
<dbReference type="InterPro" id="IPR050325">
    <property type="entry name" value="Prot/Nucl_acid_deglycase"/>
</dbReference>
<dbReference type="Gene3D" id="3.40.50.880">
    <property type="match status" value="1"/>
</dbReference>
<accession>A0ABW9N034</accession>
<dbReference type="CDD" id="cd03135">
    <property type="entry name" value="GATase1_DJ-1"/>
    <property type="match status" value="1"/>
</dbReference>
<keyword evidence="3" id="KW-1185">Reference proteome</keyword>
<dbReference type="PANTHER" id="PTHR48094:SF12">
    <property type="entry name" value="PARKINSON DISEASE PROTEIN 7 HOMOLOG"/>
    <property type="match status" value="1"/>
</dbReference>
<proteinExistence type="predicted"/>
<comment type="caution">
    <text evidence="2">The sequence shown here is derived from an EMBL/GenBank/DDBJ whole genome shotgun (WGS) entry which is preliminary data.</text>
</comment>
<evidence type="ECO:0000313" key="2">
    <source>
        <dbReference type="EMBL" id="MFO3717424.1"/>
    </source>
</evidence>
<name>A0ABW9N034_9FIRM</name>
<sequence length="207" mass="22596">MKILVFLANGCEDVEAITVIDYLRRADIDVTSVSIHDTNDIITKSNITLTADTNLNDIDPKESDGLYIPGGTKGAEALRDDDRVIDIVKTFNDEEKLIAAICAGPIVLNKAGVLADKRATSFPDLKDDIDNVLEYVDDQMVVTDGNITTSRGAAVTVYLAMRLVEIIKGAEAVEELKHGTQLECVEDYYGISYDYLSNDGVDNESSK</sequence>
<dbReference type="InterPro" id="IPR029062">
    <property type="entry name" value="Class_I_gatase-like"/>
</dbReference>
<dbReference type="EMBL" id="JBGMEG010000004">
    <property type="protein sequence ID" value="MFO3717424.1"/>
    <property type="molecule type" value="Genomic_DNA"/>
</dbReference>
<dbReference type="NCBIfam" id="TIGR01383">
    <property type="entry name" value="not_thiJ"/>
    <property type="match status" value="1"/>
</dbReference>
<evidence type="ECO:0000259" key="1">
    <source>
        <dbReference type="Pfam" id="PF01965"/>
    </source>
</evidence>
<dbReference type="InterPro" id="IPR002818">
    <property type="entry name" value="DJ-1/PfpI"/>
</dbReference>
<feature type="domain" description="DJ-1/PfpI" evidence="1">
    <location>
        <begin position="1"/>
        <end position="165"/>
    </location>
</feature>